<dbReference type="PANTHER" id="PTHR35299:SF6">
    <property type="entry name" value="RUBISCO ACCUMULATION FACTOR 1"/>
    <property type="match status" value="1"/>
</dbReference>
<feature type="domain" description="Rubisco accumulation factor 1 helix turn helix" evidence="3">
    <location>
        <begin position="120"/>
        <end position="178"/>
    </location>
</feature>
<keyword evidence="5" id="KW-1185">Reference proteome</keyword>
<feature type="non-terminal residue" evidence="4">
    <location>
        <position position="412"/>
    </location>
</feature>
<dbReference type="Proteomes" id="UP000236333">
    <property type="component" value="Unassembled WGS sequence"/>
</dbReference>
<dbReference type="AlphaFoldDB" id="A0A2J8AD52"/>
<feature type="compositionally biased region" description="Low complexity" evidence="1">
    <location>
        <begin position="33"/>
        <end position="57"/>
    </location>
</feature>
<dbReference type="InterPro" id="IPR041358">
    <property type="entry name" value="Raf1_N"/>
</dbReference>
<evidence type="ECO:0000313" key="4">
    <source>
        <dbReference type="EMBL" id="PNH10439.1"/>
    </source>
</evidence>
<protein>
    <submittedName>
        <fullName evidence="4">Uncharacterized protein</fullName>
    </submittedName>
</protein>
<dbReference type="InterPro" id="IPR040781">
    <property type="entry name" value="Raf1_HTH"/>
</dbReference>
<evidence type="ECO:0000259" key="2">
    <source>
        <dbReference type="Pfam" id="PF18578"/>
    </source>
</evidence>
<dbReference type="PANTHER" id="PTHR35299">
    <property type="entry name" value="RUBISCO ACCUMULATION FACTOR 1"/>
    <property type="match status" value="1"/>
</dbReference>
<reference evidence="4 5" key="1">
    <citation type="journal article" date="2017" name="Mol. Biol. Evol.">
        <title>The 4-celled Tetrabaena socialis nuclear genome reveals the essential components for genetic control of cell number at the origin of multicellularity in the volvocine lineage.</title>
        <authorList>
            <person name="Featherston J."/>
            <person name="Arakaki Y."/>
            <person name="Hanschen E.R."/>
            <person name="Ferris P.J."/>
            <person name="Michod R.E."/>
            <person name="Olson B.J.S.C."/>
            <person name="Nozaki H."/>
            <person name="Durand P.M."/>
        </authorList>
    </citation>
    <scope>NUCLEOTIDE SEQUENCE [LARGE SCALE GENOMIC DNA]</scope>
    <source>
        <strain evidence="4 5">NIES-571</strain>
    </source>
</reference>
<gene>
    <name evidence="4" type="ORF">TSOC_002832</name>
</gene>
<feature type="compositionally biased region" description="Gly residues" evidence="1">
    <location>
        <begin position="17"/>
        <end position="32"/>
    </location>
</feature>
<proteinExistence type="predicted"/>
<feature type="domain" description="Rubisco accumulation factor 1 alpha-helical" evidence="2">
    <location>
        <begin position="192"/>
        <end position="296"/>
    </location>
</feature>
<evidence type="ECO:0000256" key="1">
    <source>
        <dbReference type="SAM" id="MobiDB-lite"/>
    </source>
</evidence>
<dbReference type="Pfam" id="PF18578">
    <property type="entry name" value="Raf1_N"/>
    <property type="match status" value="1"/>
</dbReference>
<comment type="caution">
    <text evidence="4">The sequence shown here is derived from an EMBL/GenBank/DDBJ whole genome shotgun (WGS) entry which is preliminary data.</text>
</comment>
<dbReference type="OrthoDB" id="2017169at2759"/>
<sequence length="412" mass="44564">MGVAVHARFGRDSGLIIGPGGPNNGNNGGNNGNGREQQQQQRLIIPGQQQRAPGGQRLMTPDKRGGPRQGSGENFLPDESTLGLVEAPLLGGPPTLNKYRPPAGFMNETLPEDATARTEPQEMLNRLQARAGHWHELAKYIPSLNSKGYSSTIIDELTGITPLEQNKWLVSATVYESVKAAPGATPELLQRFNGDGVDLLYPFRFLSAERRVIAAQYIAEQNLSATMCEVLSRSMKEYERRILERFGFTDHPADCLAFKYLRDAVECRKREKAVVLLEAALKVALTEGAKARVLELMDDRPAEAEGSVSAAPLTLLRLDPDELGVRPLCVIGELGQAEVRGAGGGGRGLTTLDGCANANARWKQGRKGEKRGWGCGCERHGSQGGGWAFKSGGRCASWGRQRGRRPGGGENE</sequence>
<dbReference type="InterPro" id="IPR037494">
    <property type="entry name" value="RAF1"/>
</dbReference>
<evidence type="ECO:0000313" key="5">
    <source>
        <dbReference type="Proteomes" id="UP000236333"/>
    </source>
</evidence>
<accession>A0A2J8AD52</accession>
<dbReference type="EMBL" id="PGGS01000056">
    <property type="protein sequence ID" value="PNH10439.1"/>
    <property type="molecule type" value="Genomic_DNA"/>
</dbReference>
<feature type="region of interest" description="Disordered" evidence="1">
    <location>
        <begin position="1"/>
        <end position="78"/>
    </location>
</feature>
<evidence type="ECO:0000259" key="3">
    <source>
        <dbReference type="Pfam" id="PF18579"/>
    </source>
</evidence>
<dbReference type="Pfam" id="PF18579">
    <property type="entry name" value="Raf1_HTH"/>
    <property type="match status" value="1"/>
</dbReference>
<organism evidence="4 5">
    <name type="scientific">Tetrabaena socialis</name>
    <dbReference type="NCBI Taxonomy" id="47790"/>
    <lineage>
        <taxon>Eukaryota</taxon>
        <taxon>Viridiplantae</taxon>
        <taxon>Chlorophyta</taxon>
        <taxon>core chlorophytes</taxon>
        <taxon>Chlorophyceae</taxon>
        <taxon>CS clade</taxon>
        <taxon>Chlamydomonadales</taxon>
        <taxon>Tetrabaenaceae</taxon>
        <taxon>Tetrabaena</taxon>
    </lineage>
</organism>
<name>A0A2J8AD52_9CHLO</name>